<dbReference type="PANTHER" id="PTHR32089:SF112">
    <property type="entry name" value="LYSOZYME-LIKE PROTEIN-RELATED"/>
    <property type="match status" value="1"/>
</dbReference>
<comment type="caution">
    <text evidence="4">The sequence shown here is derived from an EMBL/GenBank/DDBJ whole genome shotgun (WGS) entry which is preliminary data.</text>
</comment>
<name>A0ABT4ETZ0_9BACI</name>
<keyword evidence="5" id="KW-1185">Reference proteome</keyword>
<dbReference type="Proteomes" id="UP001527052">
    <property type="component" value="Unassembled WGS sequence"/>
</dbReference>
<sequence length="433" mass="49173">MEKLFLIKNKPKKNTIEISDESNVGVMIQDQERLLQLNLVNLTREDLQLIRSLKPYIERNVEEVVAAFYHAIESVPALLEVIEKYSSSERLRQTLRHHIIEMFEGRIDDAFLEKRRRVAKMHVKINLYPKWYLAAFQNLEKFLRKIVYNLQLTRDEEEKFCEAISKMCNIEQQIVLEEYDNYANTLMEKQQDSVRAHVKEIIGGISTQLETQSHSTNETVTELVYNAKEVNEYLKESIDEAKTMQEVSSEGHSKIISINEQTGKIHHKTIEMSGMVEQLDHSSSKINAVIEIVKSISGQTNLLALNSAIEAARAGEHGKGFAVVASEVRKLADQTKNSVEQIADLITMSNGITEQVVLAIHEIQELVNNSIEQNEESLKAFDAISGSVNGSISNFQNVGLKITELAEIIESIGESSEELKQVANRLDTTIRDF</sequence>
<dbReference type="SUPFAM" id="SSF46458">
    <property type="entry name" value="Globin-like"/>
    <property type="match status" value="1"/>
</dbReference>
<gene>
    <name evidence="4" type="ORF">M5W82_13420</name>
</gene>
<protein>
    <submittedName>
        <fullName evidence="4">Globin-coupled sensor protein</fullName>
    </submittedName>
</protein>
<reference evidence="4 5" key="1">
    <citation type="submission" date="2022-05" db="EMBL/GenBank/DDBJ databases">
        <title>Genome Sequencing of Bee-Associated Microbes.</title>
        <authorList>
            <person name="Dunlap C."/>
        </authorList>
    </citation>
    <scope>NUCLEOTIDE SEQUENCE [LARGE SCALE GENOMIC DNA]</scope>
    <source>
        <strain evidence="4 5">NRRL BD-083</strain>
    </source>
</reference>
<dbReference type="InterPro" id="IPR044398">
    <property type="entry name" value="Globin-sensor_dom"/>
</dbReference>
<dbReference type="PANTHER" id="PTHR32089">
    <property type="entry name" value="METHYL-ACCEPTING CHEMOTAXIS PROTEIN MCPB"/>
    <property type="match status" value="1"/>
</dbReference>
<dbReference type="RefSeq" id="WP_268637839.1">
    <property type="nucleotide sequence ID" value="NZ_JAMDLZ010000020.1"/>
</dbReference>
<keyword evidence="1 2" id="KW-0807">Transducer</keyword>
<dbReference type="EMBL" id="JAMDLZ010000020">
    <property type="protein sequence ID" value="MCY9547956.1"/>
    <property type="molecule type" value="Genomic_DNA"/>
</dbReference>
<organism evidence="4 5">
    <name type="scientific">Lysinibacillus xylanilyticus</name>
    <dbReference type="NCBI Taxonomy" id="582475"/>
    <lineage>
        <taxon>Bacteria</taxon>
        <taxon>Bacillati</taxon>
        <taxon>Bacillota</taxon>
        <taxon>Bacilli</taxon>
        <taxon>Bacillales</taxon>
        <taxon>Bacillaceae</taxon>
        <taxon>Lysinibacillus</taxon>
    </lineage>
</organism>
<evidence type="ECO:0000256" key="1">
    <source>
        <dbReference type="ARBA" id="ARBA00023224"/>
    </source>
</evidence>
<dbReference type="Gene3D" id="1.10.287.950">
    <property type="entry name" value="Methyl-accepting chemotaxis protein"/>
    <property type="match status" value="1"/>
</dbReference>
<dbReference type="InterPro" id="IPR009050">
    <property type="entry name" value="Globin-like_sf"/>
</dbReference>
<evidence type="ECO:0000259" key="3">
    <source>
        <dbReference type="PROSITE" id="PS50111"/>
    </source>
</evidence>
<dbReference type="Pfam" id="PF11563">
    <property type="entry name" value="Protoglobin"/>
    <property type="match status" value="1"/>
</dbReference>
<dbReference type="InterPro" id="IPR039379">
    <property type="entry name" value="Protoglobin_sensor_dom"/>
</dbReference>
<dbReference type="InterPro" id="IPR012292">
    <property type="entry name" value="Globin/Proto"/>
</dbReference>
<evidence type="ECO:0000313" key="4">
    <source>
        <dbReference type="EMBL" id="MCY9547956.1"/>
    </source>
</evidence>
<dbReference type="CDD" id="cd01068">
    <property type="entry name" value="globin_sensor"/>
    <property type="match status" value="1"/>
</dbReference>
<proteinExistence type="predicted"/>
<accession>A0ABT4ETZ0</accession>
<feature type="domain" description="Methyl-accepting transducer" evidence="3">
    <location>
        <begin position="214"/>
        <end position="420"/>
    </location>
</feature>
<dbReference type="InterPro" id="IPR004089">
    <property type="entry name" value="MCPsignal_dom"/>
</dbReference>
<evidence type="ECO:0000313" key="5">
    <source>
        <dbReference type="Proteomes" id="UP001527052"/>
    </source>
</evidence>
<evidence type="ECO:0000256" key="2">
    <source>
        <dbReference type="PROSITE-ProRule" id="PRU00284"/>
    </source>
</evidence>
<dbReference type="SMART" id="SM00283">
    <property type="entry name" value="MA"/>
    <property type="match status" value="1"/>
</dbReference>
<dbReference type="Pfam" id="PF00015">
    <property type="entry name" value="MCPsignal"/>
    <property type="match status" value="1"/>
</dbReference>
<dbReference type="Gene3D" id="1.10.490.10">
    <property type="entry name" value="Globins"/>
    <property type="match status" value="1"/>
</dbReference>
<dbReference type="PROSITE" id="PS50111">
    <property type="entry name" value="CHEMOTAXIS_TRANSDUC_2"/>
    <property type="match status" value="1"/>
</dbReference>
<dbReference type="SUPFAM" id="SSF58104">
    <property type="entry name" value="Methyl-accepting chemotaxis protein (MCP) signaling domain"/>
    <property type="match status" value="1"/>
</dbReference>